<protein>
    <recommendedName>
        <fullName evidence="4">CTLH domain-containing protein</fullName>
    </recommendedName>
</protein>
<dbReference type="SUPFAM" id="SSF50978">
    <property type="entry name" value="WD40 repeat-like"/>
    <property type="match status" value="1"/>
</dbReference>
<keyword evidence="6" id="KW-1185">Reference proteome</keyword>
<dbReference type="Gene3D" id="2.130.10.10">
    <property type="entry name" value="YVTN repeat-like/Quinoprotein amine dehydrogenase"/>
    <property type="match status" value="1"/>
</dbReference>
<dbReference type="InterPro" id="IPR036322">
    <property type="entry name" value="WD40_repeat_dom_sf"/>
</dbReference>
<dbReference type="Pfam" id="PF00400">
    <property type="entry name" value="WD40"/>
    <property type="match status" value="5"/>
</dbReference>
<comment type="caution">
    <text evidence="5">The sequence shown here is derived from an EMBL/GenBank/DDBJ whole genome shotgun (WGS) entry which is preliminary data.</text>
</comment>
<feature type="domain" description="CTLH" evidence="4">
    <location>
        <begin position="56"/>
        <end position="116"/>
    </location>
</feature>
<gene>
    <name evidence="5" type="ORF">INT48_005435</name>
</gene>
<dbReference type="InterPro" id="IPR001680">
    <property type="entry name" value="WD40_rpt"/>
</dbReference>
<feature type="repeat" description="WD" evidence="3">
    <location>
        <begin position="285"/>
        <end position="315"/>
    </location>
</feature>
<sequence length="527" mass="59889">MQITVPANKIQMTKNASTINPIRNNELVRLMLQSLIDLGYNEAAETLQLESGIPLESEIAGSFRTCILQGQWQTSETLLQKIPFISSNPESDLLKVQFLIRQQKYLELLEQGETMQALHVLRSEITPLGQNTERLHQLTSLVLCSSVEDVKKQAQWDGIEGNSRELLLEQVQAYIDPSAMLPNQRLMILLDQALEWQKRACLYHNPRQDIELSLFSDHICDKDLFPTTTIKILIGHVDEIWHVSYSHDGQYLASVSKDKTCIVWDMKTLSQLRSFKGEVSGSYCAWSPDDSKLLICGTDFSLRLWDPFNGALLHTFTHHEDQVTSCVWLPDNQHFISGACDTELCLWDIDKVDPVTLWQVPRTTDMKITEDGAKLLTISIDKCITMYDVDGLTITETAKIQEEGTITSLTVTKDGRFALVNVQDVQELHLWDLTKLQLVRKYSGQRQLAYIIRSTLGGHNESFVLSGSEDNRVYIWSRENETLLETLEGHDNTVNCVSWCPVEPMQFVSASDDHTIRVWGSQSSMIP</sequence>
<feature type="repeat" description="WD" evidence="3">
    <location>
        <begin position="460"/>
        <end position="486"/>
    </location>
</feature>
<dbReference type="CDD" id="cd00200">
    <property type="entry name" value="WD40"/>
    <property type="match status" value="1"/>
</dbReference>
<dbReference type="PANTHER" id="PTHR22838">
    <property type="entry name" value="WD REPEAT PROTEIN 26-RELATED"/>
    <property type="match status" value="1"/>
</dbReference>
<evidence type="ECO:0000313" key="6">
    <source>
        <dbReference type="Proteomes" id="UP000613177"/>
    </source>
</evidence>
<name>A0A8H7SNR8_9FUNG</name>
<evidence type="ECO:0000259" key="4">
    <source>
        <dbReference type="PROSITE" id="PS50897"/>
    </source>
</evidence>
<dbReference type="InterPro" id="IPR015943">
    <property type="entry name" value="WD40/YVTN_repeat-like_dom_sf"/>
</dbReference>
<dbReference type="InterPro" id="IPR054080">
    <property type="entry name" value="TPR1-like_2nd"/>
</dbReference>
<dbReference type="InterPro" id="IPR019775">
    <property type="entry name" value="WD40_repeat_CS"/>
</dbReference>
<dbReference type="AlphaFoldDB" id="A0A8H7SNR8"/>
<dbReference type="GO" id="GO:0043161">
    <property type="term" value="P:proteasome-mediated ubiquitin-dependent protein catabolic process"/>
    <property type="evidence" value="ECO:0007669"/>
    <property type="project" value="TreeGrafter"/>
</dbReference>
<evidence type="ECO:0000256" key="1">
    <source>
        <dbReference type="ARBA" id="ARBA00022574"/>
    </source>
</evidence>
<dbReference type="SMART" id="SM00320">
    <property type="entry name" value="WD40"/>
    <property type="match status" value="6"/>
</dbReference>
<reference evidence="5" key="1">
    <citation type="submission" date="2021-01" db="EMBL/GenBank/DDBJ databases">
        <title>Metabolic potential, ecology and presence of endohyphal bacteria is reflected in genomic diversity of Mucoromycotina.</title>
        <authorList>
            <person name="Muszewska A."/>
            <person name="Okrasinska A."/>
            <person name="Steczkiewicz K."/>
            <person name="Drgas O."/>
            <person name="Orlowska M."/>
            <person name="Perlinska-Lenart U."/>
            <person name="Aleksandrzak-Piekarczyk T."/>
            <person name="Szatraj K."/>
            <person name="Zielenkiewicz U."/>
            <person name="Pilsyk S."/>
            <person name="Malc E."/>
            <person name="Mieczkowski P."/>
            <person name="Kruszewska J.S."/>
            <person name="Biernat P."/>
            <person name="Pawlowska J."/>
        </authorList>
    </citation>
    <scope>NUCLEOTIDE SEQUENCE</scope>
    <source>
        <strain evidence="5">WA0000018081</strain>
    </source>
</reference>
<dbReference type="SMART" id="SM00667">
    <property type="entry name" value="LisH"/>
    <property type="match status" value="1"/>
</dbReference>
<dbReference type="Proteomes" id="UP000613177">
    <property type="component" value="Unassembled WGS sequence"/>
</dbReference>
<dbReference type="EMBL" id="JAEPRE010000135">
    <property type="protein sequence ID" value="KAG2231780.1"/>
    <property type="molecule type" value="Genomic_DNA"/>
</dbReference>
<dbReference type="InterPro" id="IPR006594">
    <property type="entry name" value="LisH"/>
</dbReference>
<feature type="repeat" description="WD" evidence="3">
    <location>
        <begin position="487"/>
        <end position="527"/>
    </location>
</feature>
<dbReference type="PROSITE" id="PS50897">
    <property type="entry name" value="CTLH"/>
    <property type="match status" value="1"/>
</dbReference>
<dbReference type="InterPro" id="IPR051350">
    <property type="entry name" value="WD_repeat-ST_regulator"/>
</dbReference>
<dbReference type="PANTHER" id="PTHR22838:SF0">
    <property type="entry name" value="WD REPEAT-CONTAINING PROTEIN 26"/>
    <property type="match status" value="1"/>
</dbReference>
<evidence type="ECO:0000256" key="2">
    <source>
        <dbReference type="ARBA" id="ARBA00022737"/>
    </source>
</evidence>
<keyword evidence="1 3" id="KW-0853">WD repeat</keyword>
<evidence type="ECO:0000313" key="5">
    <source>
        <dbReference type="EMBL" id="KAG2231780.1"/>
    </source>
</evidence>
<dbReference type="PROSITE" id="PS00678">
    <property type="entry name" value="WD_REPEATS_1"/>
    <property type="match status" value="1"/>
</dbReference>
<proteinExistence type="predicted"/>
<dbReference type="PROSITE" id="PS50082">
    <property type="entry name" value="WD_REPEATS_2"/>
    <property type="match status" value="5"/>
</dbReference>
<organism evidence="5 6">
    <name type="scientific">Thamnidium elegans</name>
    <dbReference type="NCBI Taxonomy" id="101142"/>
    <lineage>
        <taxon>Eukaryota</taxon>
        <taxon>Fungi</taxon>
        <taxon>Fungi incertae sedis</taxon>
        <taxon>Mucoromycota</taxon>
        <taxon>Mucoromycotina</taxon>
        <taxon>Mucoromycetes</taxon>
        <taxon>Mucorales</taxon>
        <taxon>Mucorineae</taxon>
        <taxon>Mucoraceae</taxon>
        <taxon>Thamnidium</taxon>
    </lineage>
</organism>
<dbReference type="PROSITE" id="PS50896">
    <property type="entry name" value="LISH"/>
    <property type="match status" value="1"/>
</dbReference>
<feature type="repeat" description="WD" evidence="3">
    <location>
        <begin position="233"/>
        <end position="274"/>
    </location>
</feature>
<evidence type="ECO:0000256" key="3">
    <source>
        <dbReference type="PROSITE-ProRule" id="PRU00221"/>
    </source>
</evidence>
<dbReference type="Pfam" id="PF21889">
    <property type="entry name" value="TPR1-like_2nd"/>
    <property type="match status" value="1"/>
</dbReference>
<feature type="repeat" description="WD" evidence="3">
    <location>
        <begin position="316"/>
        <end position="357"/>
    </location>
</feature>
<dbReference type="Pfam" id="PF23627">
    <property type="entry name" value="LisH_WDR26"/>
    <property type="match status" value="1"/>
</dbReference>
<dbReference type="PROSITE" id="PS50294">
    <property type="entry name" value="WD_REPEATS_REGION"/>
    <property type="match status" value="3"/>
</dbReference>
<keyword evidence="2" id="KW-0677">Repeat</keyword>
<dbReference type="InterPro" id="IPR006595">
    <property type="entry name" value="CTLH_C"/>
</dbReference>
<dbReference type="GO" id="GO:0034657">
    <property type="term" value="C:GID complex"/>
    <property type="evidence" value="ECO:0007669"/>
    <property type="project" value="TreeGrafter"/>
</dbReference>
<accession>A0A8H7SNR8</accession>